<proteinExistence type="predicted"/>
<reference evidence="1 2" key="1">
    <citation type="submission" date="2024-06" db="EMBL/GenBank/DDBJ databases">
        <authorList>
            <person name="Kaempfer P."/>
            <person name="Viver T."/>
        </authorList>
    </citation>
    <scope>NUCLEOTIDE SEQUENCE [LARGE SCALE GENOMIC DNA]</scope>
    <source>
        <strain evidence="1 2">ST-119</strain>
    </source>
</reference>
<protein>
    <recommendedName>
        <fullName evidence="3">Lipocalin-like domain-containing protein</fullName>
    </recommendedName>
</protein>
<sequence>MKNIYILVLFITFTVHSQTEKDIIGHWKFQSVQRDGNTDDSKAVKVAELLSSLEFVFKINMLYENQMMEHYESGTWSVANSIIYFKNTYEGANAEYTVKIKAFSHDALTFDFKGVTIVLARQPDKVDANLNFDLVKQWNLIGVRPANSLNSDDITPIPEGNFILLTANSNYTISFGGNIEQGVWKYDEKEHLLALQGSNAIKTWKVINITGNELVLVMGATGEEFVFSAD</sequence>
<evidence type="ECO:0008006" key="3">
    <source>
        <dbReference type="Google" id="ProtNLM"/>
    </source>
</evidence>
<dbReference type="Proteomes" id="UP001629156">
    <property type="component" value="Unassembled WGS sequence"/>
</dbReference>
<accession>A0ABW8YV29</accession>
<comment type="caution">
    <text evidence="1">The sequence shown here is derived from an EMBL/GenBank/DDBJ whole genome shotgun (WGS) entry which is preliminary data.</text>
</comment>
<keyword evidence="2" id="KW-1185">Reference proteome</keyword>
<dbReference type="RefSeq" id="WP_408084262.1">
    <property type="nucleotide sequence ID" value="NZ_JBELPZ010000004.1"/>
</dbReference>
<evidence type="ECO:0000313" key="2">
    <source>
        <dbReference type="Proteomes" id="UP001629156"/>
    </source>
</evidence>
<gene>
    <name evidence="1" type="ORF">ABS766_06240</name>
</gene>
<evidence type="ECO:0000313" key="1">
    <source>
        <dbReference type="EMBL" id="MFL9844013.1"/>
    </source>
</evidence>
<dbReference type="EMBL" id="JBELPZ010000004">
    <property type="protein sequence ID" value="MFL9844013.1"/>
    <property type="molecule type" value="Genomic_DNA"/>
</dbReference>
<name>A0ABW8YV29_9FLAO</name>
<organism evidence="1 2">
    <name type="scientific">Flavobacterium rhizosphaerae</name>
    <dbReference type="NCBI Taxonomy" id="3163298"/>
    <lineage>
        <taxon>Bacteria</taxon>
        <taxon>Pseudomonadati</taxon>
        <taxon>Bacteroidota</taxon>
        <taxon>Flavobacteriia</taxon>
        <taxon>Flavobacteriales</taxon>
        <taxon>Flavobacteriaceae</taxon>
        <taxon>Flavobacterium</taxon>
    </lineage>
</organism>